<dbReference type="SUPFAM" id="SSF48425">
    <property type="entry name" value="Sec7 domain"/>
    <property type="match status" value="1"/>
</dbReference>
<accession>A0ABR4N036</accession>
<dbReference type="Gene3D" id="1.10.220.20">
    <property type="match status" value="1"/>
</dbReference>
<proteinExistence type="predicted"/>
<dbReference type="InterPro" id="IPR035999">
    <property type="entry name" value="Sec7_dom_sf"/>
</dbReference>
<dbReference type="PROSITE" id="PS50190">
    <property type="entry name" value="SEC7"/>
    <property type="match status" value="1"/>
</dbReference>
<dbReference type="Pfam" id="PF23325">
    <property type="entry name" value="TPR_28"/>
    <property type="match status" value="1"/>
</dbReference>
<feature type="domain" description="SEC7" evidence="2">
    <location>
        <begin position="834"/>
        <end position="1025"/>
    </location>
</feature>
<organism evidence="3 4">
    <name type="scientific">Polyrhizophydium stewartii</name>
    <dbReference type="NCBI Taxonomy" id="2732419"/>
    <lineage>
        <taxon>Eukaryota</taxon>
        <taxon>Fungi</taxon>
        <taxon>Fungi incertae sedis</taxon>
        <taxon>Chytridiomycota</taxon>
        <taxon>Chytridiomycota incertae sedis</taxon>
        <taxon>Chytridiomycetes</taxon>
        <taxon>Rhizophydiales</taxon>
        <taxon>Rhizophydiales incertae sedis</taxon>
        <taxon>Polyrhizophydium</taxon>
    </lineage>
</organism>
<gene>
    <name evidence="3" type="primary">GEA2</name>
    <name evidence="3" type="ORF">HK105_207662</name>
</gene>
<dbReference type="PANTHER" id="PTHR10663:SF388">
    <property type="entry name" value="GOLGI-SPECIFIC BREFELDIN A-RESISTANCE GUANINE NUCLEOTIDE EXCHANGE FACTOR 1"/>
    <property type="match status" value="1"/>
</dbReference>
<dbReference type="InterPro" id="IPR023394">
    <property type="entry name" value="Sec7_C_sf"/>
</dbReference>
<dbReference type="Pfam" id="PF01369">
    <property type="entry name" value="Sec7"/>
    <property type="match status" value="1"/>
</dbReference>
<feature type="region of interest" description="Disordered" evidence="1">
    <location>
        <begin position="803"/>
        <end position="830"/>
    </location>
</feature>
<evidence type="ECO:0000259" key="2">
    <source>
        <dbReference type="PROSITE" id="PS50190"/>
    </source>
</evidence>
<dbReference type="EMBL" id="JADGIZ020000056">
    <property type="protein sequence ID" value="KAL2912881.1"/>
    <property type="molecule type" value="Genomic_DNA"/>
</dbReference>
<feature type="compositionally biased region" description="Polar residues" evidence="1">
    <location>
        <begin position="356"/>
        <end position="374"/>
    </location>
</feature>
<reference evidence="3 4" key="1">
    <citation type="submission" date="2023-09" db="EMBL/GenBank/DDBJ databases">
        <title>Pangenome analysis of Batrachochytrium dendrobatidis and related Chytrids.</title>
        <authorList>
            <person name="Yacoub M.N."/>
            <person name="Stajich J.E."/>
            <person name="James T.Y."/>
        </authorList>
    </citation>
    <scope>NUCLEOTIDE SEQUENCE [LARGE SCALE GENOMIC DNA]</scope>
    <source>
        <strain evidence="3 4">JEL0888</strain>
    </source>
</reference>
<feature type="region of interest" description="Disordered" evidence="1">
    <location>
        <begin position="1863"/>
        <end position="1889"/>
    </location>
</feature>
<feature type="compositionally biased region" description="Low complexity" evidence="1">
    <location>
        <begin position="1567"/>
        <end position="1599"/>
    </location>
</feature>
<keyword evidence="4" id="KW-1185">Reference proteome</keyword>
<dbReference type="CDD" id="cd00171">
    <property type="entry name" value="Sec7"/>
    <property type="match status" value="1"/>
</dbReference>
<dbReference type="SMART" id="SM00222">
    <property type="entry name" value="Sec7"/>
    <property type="match status" value="1"/>
</dbReference>
<dbReference type="InterPro" id="IPR056604">
    <property type="entry name" value="GBF1-like_TPR"/>
</dbReference>
<evidence type="ECO:0000256" key="1">
    <source>
        <dbReference type="SAM" id="MobiDB-lite"/>
    </source>
</evidence>
<evidence type="ECO:0000313" key="4">
    <source>
        <dbReference type="Proteomes" id="UP001527925"/>
    </source>
</evidence>
<evidence type="ECO:0000313" key="3">
    <source>
        <dbReference type="EMBL" id="KAL2912881.1"/>
    </source>
</evidence>
<sequence length="1889" mass="207252">MSMLPDAAPSVATSARYRPELAWDQIVCAEIVSVTSIMRRNQRWSLDSYYHHRADSPPPHMHAASAAGSQALAGDGADAAATLGASPLGDASQLGYYDYLGDISLRDSSGLEHLRMFTRAAAARDHRLHAGPLPPLPESPLLQGFSKLKAQLTVIQNLRDLDPLHLLAPFLHVIKSGETNGHITGAALESVEKFIEYRVLDPHHPDLPRAVTALAEAVTHCRFEGTDIVSDEVVLSRVLRLFRVLVLSDAGKKCIDDKSLCAMVEVAFGIHSPSRISEMLRKAAEETLVALVQAAFERLAIITKEREHRDALRSRSPLTKSLRNRTSTLDDPINALKIGGLDGEMSFTDVADPAHGQQTEPSSARESTANQTPQPFGLPSILEITRVLISLIDPKNRAQTDSLHRLLGLRLLRRGLEVSGKSLAKWVSYAYHVEKRVQSEAANAKHAPALPTEAMPHNVAEMKIETEHPATVVSVNAIDEQLGSEGTHRIVDVGSPRISNNPQHLQEDEDGISAESFAGSAEDTTGVPLLADDGLAAPAAQASADASTAAAADSAEEAPPAYQESQQQSQHSQQQQRNQLTQGVQLELERMAIYLKDMITNDLCKSLFLLLQSTNVTYNNPPSWQALSLITQLLKTILALFNTTREYMLPQQQWLIQFLIQRCQAGVVGWDIEDWAVLDANSFHNFSRGSPEPPPTHGQQRVANEIVVGEVRELYLEALLQLSRSPTFFSELYLYYDSDMQCPSHLFEELIGFFAKSTFPDATPGGPVTSPIHQNLCYDGLLLFLRRLVDRRNVIGRVPESLPHNSFEPRSSRTRSLEPPTADLDPSAPYAPQTLVKNRERKRIMLEGALIFNESVKKGIKFFQEHGFLPQELTPEAMANFLATTPNLSKACIGEYFAKPDNVQTLSCYVQLCDFRGKRIDEALRILLEKFRIPGESQQIERIMDAFSHWYFSTIQDDPTREIATESDTAVLAFSVIMLNTDQHNKQVKRRMTFKDYSKNVRGLNSGKDFSPEYLRSIYDAIKATEIVMAEEQGGELGFNFQWRQLLARASTVSQLSNRETSIYNRDMFVSVWGPILASVFYAFDNAEDHMSLQKAIAGVQHCAILAAHYDLPNVFDYIIISLLRMSGFNRSSRDLPVERDMASLQAADAGSVSDAESAGPRRRQRPPKPDRWAIEIGGNYRGQVAAVLAFNLASDYGNTIRESWRHIISAIGNMFLHQVLPMSLLVGDHLAQGSIVIPRIRPVNAPSRAFPANTARKEAGIFSTLSQLLSLGSQSVNDDDSEIHPEDVALERLAVETVSACRIPELIADTRFLEEGTLTSLIESLTQAFYVETPKLEAAAGGDGGAVTVTTSEPPSAGADAPREFAPASVFYLELLFNITMRNRDRIQLLWPTIRAHVASVFTRTPPAPAGFIERATAFLMRLLLRLMHMDDIQTAIFSQIDKASKLPSETLNAIADSLIAGLLAVIKTDIGIVSRHPERWETVLHLLSATSGNAAAAPYGFEAACLLVSNHPDSPVTAENFGECVDLLISFVAASSGSAAAGAGGSSESIGGTAASPSRASLLLADQHQQQQQQQQLSQSQSQQASMSSQQVALQSQRHSEVRASPRLPRSSGGAEPRVPQVTSLDRALRAVDRLYGLQTKIPRLVSATGIHPQRAWFELWLPVLSGLGQLCYHPSREVRQQAQTLLQRSLLSAELDESLGTHPAPSATETRIDAFDNVLFPLLDELLKPEVHAMDPAGIEETRVRAVGLVDKVFLRFLPRLVKSKELLRVWVRVLNYAGAFLTVGGRQRREYVVEGVLESLKNLLLVLSAEGVLRPPGAEPTGAPELNLWDLTWTTIQPFLPSLRDELFPPAAIAAAAAAASRAATQPQPQPPPADAQPAAAAAPQ</sequence>
<name>A0ABR4N036_9FUNG</name>
<dbReference type="Gene3D" id="1.10.1000.11">
    <property type="entry name" value="Arf Nucleotide-binding Site Opener,domain 2"/>
    <property type="match status" value="1"/>
</dbReference>
<feature type="region of interest" description="Disordered" evidence="1">
    <location>
        <begin position="1145"/>
        <end position="1173"/>
    </location>
</feature>
<protein>
    <submittedName>
        <fullName evidence="3">GDP/GTP exchange factor for ARF</fullName>
    </submittedName>
</protein>
<dbReference type="PANTHER" id="PTHR10663">
    <property type="entry name" value="GUANYL-NUCLEOTIDE EXCHANGE FACTOR"/>
    <property type="match status" value="1"/>
</dbReference>
<comment type="caution">
    <text evidence="3">The sequence shown here is derived from an EMBL/GenBank/DDBJ whole genome shotgun (WGS) entry which is preliminary data.</text>
</comment>
<feature type="region of interest" description="Disordered" evidence="1">
    <location>
        <begin position="486"/>
        <end position="509"/>
    </location>
</feature>
<dbReference type="InterPro" id="IPR000904">
    <property type="entry name" value="Sec7_dom"/>
</dbReference>
<feature type="region of interest" description="Disordered" evidence="1">
    <location>
        <begin position="349"/>
        <end position="376"/>
    </location>
</feature>
<feature type="region of interest" description="Disordered" evidence="1">
    <location>
        <begin position="1567"/>
        <end position="1624"/>
    </location>
</feature>
<feature type="region of interest" description="Disordered" evidence="1">
    <location>
        <begin position="546"/>
        <end position="578"/>
    </location>
</feature>
<dbReference type="Proteomes" id="UP001527925">
    <property type="component" value="Unassembled WGS sequence"/>
</dbReference>
<feature type="compositionally biased region" description="Low complexity" evidence="1">
    <location>
        <begin position="1880"/>
        <end position="1889"/>
    </location>
</feature>